<evidence type="ECO:0000256" key="1">
    <source>
        <dbReference type="SAM" id="SignalP"/>
    </source>
</evidence>
<evidence type="ECO:0000259" key="2">
    <source>
        <dbReference type="Pfam" id="PF14467"/>
    </source>
</evidence>
<dbReference type="OrthoDB" id="8563353at2"/>
<comment type="caution">
    <text evidence="3">The sequence shown here is derived from an EMBL/GenBank/DDBJ whole genome shotgun (WGS) entry which is preliminary data.</text>
</comment>
<keyword evidence="4" id="KW-1185">Reference proteome</keyword>
<feature type="signal peptide" evidence="1">
    <location>
        <begin position="1"/>
        <end position="20"/>
    </location>
</feature>
<proteinExistence type="predicted"/>
<evidence type="ECO:0000313" key="4">
    <source>
        <dbReference type="Proteomes" id="UP000027192"/>
    </source>
</evidence>
<dbReference type="Proteomes" id="UP000027192">
    <property type="component" value="Unassembled WGS sequence"/>
</dbReference>
<dbReference type="InterPro" id="IPR025218">
    <property type="entry name" value="DUF4426"/>
</dbReference>
<dbReference type="EMBL" id="JMIB01000006">
    <property type="protein sequence ID" value="KDM92675.1"/>
    <property type="molecule type" value="Genomic_DNA"/>
</dbReference>
<name>A0A066RQI5_9GAMM</name>
<dbReference type="STRING" id="1654360.EA58_04675"/>
<evidence type="ECO:0000313" key="3">
    <source>
        <dbReference type="EMBL" id="KDM92675.1"/>
    </source>
</evidence>
<dbReference type="Pfam" id="PF14467">
    <property type="entry name" value="DUF4426"/>
    <property type="match status" value="1"/>
</dbReference>
<feature type="chain" id="PRO_5001630614" description="DUF4426 domain-containing protein" evidence="1">
    <location>
        <begin position="21"/>
        <end position="142"/>
    </location>
</feature>
<gene>
    <name evidence="3" type="ORF">EA58_04675</name>
</gene>
<sequence length="142" mass="16025">MKQLLVAFIALLGLSLPVHAEQLKNIGELEVHYSTFPSTFLTPEVAKTYRIQRSRYSALINVTVLDSSVEGKPAVAAVVKGTARNLVGTEKNLTFREIREGDAIYYIAELSHANEERFRFNIDVSRQSTRGNIQFEQTYFAE</sequence>
<organism evidence="3 4">
    <name type="scientific">Photobacterium galatheae</name>
    <dbReference type="NCBI Taxonomy" id="1654360"/>
    <lineage>
        <taxon>Bacteria</taxon>
        <taxon>Pseudomonadati</taxon>
        <taxon>Pseudomonadota</taxon>
        <taxon>Gammaproteobacteria</taxon>
        <taxon>Vibrionales</taxon>
        <taxon>Vibrionaceae</taxon>
        <taxon>Photobacterium</taxon>
    </lineage>
</organism>
<feature type="domain" description="DUF4426" evidence="2">
    <location>
        <begin position="24"/>
        <end position="141"/>
    </location>
</feature>
<accession>A0A066RQI5</accession>
<reference evidence="3 4" key="1">
    <citation type="submission" date="2014-04" db="EMBL/GenBank/DDBJ databases">
        <title>Draft genome sequence of Photobacterium halotolerans S2753: a solonamide, ngercheumicin and holomycin producer.</title>
        <authorList>
            <person name="Machado H.R."/>
            <person name="Gram L."/>
        </authorList>
    </citation>
    <scope>NUCLEOTIDE SEQUENCE [LARGE SCALE GENOMIC DNA]</scope>
    <source>
        <strain evidence="3 4">S2753</strain>
    </source>
</reference>
<dbReference type="Gene3D" id="2.60.40.3340">
    <property type="entry name" value="Domain of unknown function DUF4426"/>
    <property type="match status" value="1"/>
</dbReference>
<dbReference type="AlphaFoldDB" id="A0A066RQI5"/>
<keyword evidence="1" id="KW-0732">Signal</keyword>
<protein>
    <recommendedName>
        <fullName evidence="2">DUF4426 domain-containing protein</fullName>
    </recommendedName>
</protein>
<dbReference type="RefSeq" id="WP_036749455.1">
    <property type="nucleotide sequence ID" value="NZ_JAGSGC010000005.1"/>
</dbReference>